<evidence type="ECO:0000313" key="1">
    <source>
        <dbReference type="EMBL" id="SDZ22028.1"/>
    </source>
</evidence>
<name>A0A1H3R9W2_9RHOB</name>
<accession>A0A1H3R9W2</accession>
<sequence length="66" mass="7284">MPVLDLRDGRLWSLTHAKQVSGVGFAGFLMSHAGLTKSRRRDFEVRIITRSHAPHGVCRDSLAGLV</sequence>
<dbReference type="EMBL" id="FNPX01000008">
    <property type="protein sequence ID" value="SDZ22028.1"/>
    <property type="molecule type" value="Genomic_DNA"/>
</dbReference>
<organism evidence="1 2">
    <name type="scientific">Jannaschia faecimaris</name>
    <dbReference type="NCBI Taxonomy" id="1244108"/>
    <lineage>
        <taxon>Bacteria</taxon>
        <taxon>Pseudomonadati</taxon>
        <taxon>Pseudomonadota</taxon>
        <taxon>Alphaproteobacteria</taxon>
        <taxon>Rhodobacterales</taxon>
        <taxon>Roseobacteraceae</taxon>
        <taxon>Jannaschia</taxon>
    </lineage>
</organism>
<dbReference type="AlphaFoldDB" id="A0A1H3R9W2"/>
<gene>
    <name evidence="1" type="ORF">SAMN05444004_1085</name>
</gene>
<keyword evidence="2" id="KW-1185">Reference proteome</keyword>
<evidence type="ECO:0000313" key="2">
    <source>
        <dbReference type="Proteomes" id="UP000198914"/>
    </source>
</evidence>
<dbReference type="Proteomes" id="UP000198914">
    <property type="component" value="Unassembled WGS sequence"/>
</dbReference>
<proteinExistence type="predicted"/>
<reference evidence="2" key="1">
    <citation type="submission" date="2016-10" db="EMBL/GenBank/DDBJ databases">
        <authorList>
            <person name="Varghese N."/>
            <person name="Submissions S."/>
        </authorList>
    </citation>
    <scope>NUCLEOTIDE SEQUENCE [LARGE SCALE GENOMIC DNA]</scope>
    <source>
        <strain evidence="2">DSM 100420</strain>
    </source>
</reference>
<protein>
    <submittedName>
        <fullName evidence="1">Uncharacterized protein</fullName>
    </submittedName>
</protein>